<protein>
    <submittedName>
        <fullName evidence="1">Uncharacterized protein</fullName>
    </submittedName>
</protein>
<sequence length="42" mass="4557">MKNFRNLTSRRTLLKMGLLLTGSGLVGLKTVRAFSTTTSNTA</sequence>
<name>A0A2X2J1J8_SPHMU</name>
<evidence type="ECO:0000313" key="2">
    <source>
        <dbReference type="Proteomes" id="UP000251241"/>
    </source>
</evidence>
<dbReference type="EMBL" id="UAUU01000008">
    <property type="protein sequence ID" value="SPZ85536.1"/>
    <property type="molecule type" value="Genomic_DNA"/>
</dbReference>
<dbReference type="InterPro" id="IPR006311">
    <property type="entry name" value="TAT_signal"/>
</dbReference>
<gene>
    <name evidence="1" type="ORF">NCTC11343_02098</name>
</gene>
<evidence type="ECO:0000313" key="1">
    <source>
        <dbReference type="EMBL" id="SPZ85536.1"/>
    </source>
</evidence>
<accession>A0A2X2J1J8</accession>
<dbReference type="Proteomes" id="UP000251241">
    <property type="component" value="Unassembled WGS sequence"/>
</dbReference>
<proteinExistence type="predicted"/>
<organism evidence="1 2">
    <name type="scientific">Sphingobacterium multivorum</name>
    <dbReference type="NCBI Taxonomy" id="28454"/>
    <lineage>
        <taxon>Bacteria</taxon>
        <taxon>Pseudomonadati</taxon>
        <taxon>Bacteroidota</taxon>
        <taxon>Sphingobacteriia</taxon>
        <taxon>Sphingobacteriales</taxon>
        <taxon>Sphingobacteriaceae</taxon>
        <taxon>Sphingobacterium</taxon>
    </lineage>
</organism>
<dbReference type="AlphaFoldDB" id="A0A2X2J1J8"/>
<reference evidence="1 2" key="1">
    <citation type="submission" date="2018-06" db="EMBL/GenBank/DDBJ databases">
        <authorList>
            <consortium name="Pathogen Informatics"/>
            <person name="Doyle S."/>
        </authorList>
    </citation>
    <scope>NUCLEOTIDE SEQUENCE [LARGE SCALE GENOMIC DNA]</scope>
    <source>
        <strain evidence="1 2">NCTC11343</strain>
    </source>
</reference>
<dbReference type="PROSITE" id="PS51318">
    <property type="entry name" value="TAT"/>
    <property type="match status" value="1"/>
</dbReference>